<proteinExistence type="predicted"/>
<dbReference type="CDD" id="cd19086">
    <property type="entry name" value="AKR_AKR11C1"/>
    <property type="match status" value="1"/>
</dbReference>
<accession>A0A402CQR6</accession>
<dbReference type="OrthoDB" id="9773828at2"/>
<dbReference type="InterPro" id="IPR036812">
    <property type="entry name" value="NAD(P)_OxRdtase_dom_sf"/>
</dbReference>
<protein>
    <submittedName>
        <fullName evidence="1">General stress protein</fullName>
    </submittedName>
</protein>
<dbReference type="PANTHER" id="PTHR43312:SF1">
    <property type="entry name" value="NADP-DEPENDENT OXIDOREDUCTASE DOMAIN-CONTAINING PROTEIN"/>
    <property type="match status" value="1"/>
</dbReference>
<dbReference type="Proteomes" id="UP000287394">
    <property type="component" value="Chromosome"/>
</dbReference>
<gene>
    <name evidence="1" type="ORF">CCAX7_65270</name>
</gene>
<dbReference type="InterPro" id="IPR053135">
    <property type="entry name" value="AKR2_Oxidoreductase"/>
</dbReference>
<keyword evidence="2" id="KW-1185">Reference proteome</keyword>
<dbReference type="AlphaFoldDB" id="A0A402CQR6"/>
<reference evidence="1 2" key="1">
    <citation type="journal article" date="2019" name="Int. J. Syst. Evol. Microbiol.">
        <title>Capsulimonas corticalis gen. nov., sp. nov., an aerobic capsulated bacterium, of a novel bacterial order, Capsulimonadales ord. nov., of the class Armatimonadia of the phylum Armatimonadetes.</title>
        <authorList>
            <person name="Li J."/>
            <person name="Kudo C."/>
            <person name="Tonouchi A."/>
        </authorList>
    </citation>
    <scope>NUCLEOTIDE SEQUENCE [LARGE SCALE GENOMIC DNA]</scope>
    <source>
        <strain evidence="1 2">AX-7</strain>
    </source>
</reference>
<dbReference type="Gene3D" id="3.20.20.100">
    <property type="entry name" value="NADP-dependent oxidoreductase domain"/>
    <property type="match status" value="1"/>
</dbReference>
<evidence type="ECO:0000313" key="1">
    <source>
        <dbReference type="EMBL" id="BDI34476.1"/>
    </source>
</evidence>
<organism evidence="1 2">
    <name type="scientific">Capsulimonas corticalis</name>
    <dbReference type="NCBI Taxonomy" id="2219043"/>
    <lineage>
        <taxon>Bacteria</taxon>
        <taxon>Bacillati</taxon>
        <taxon>Armatimonadota</taxon>
        <taxon>Armatimonadia</taxon>
        <taxon>Capsulimonadales</taxon>
        <taxon>Capsulimonadaceae</taxon>
        <taxon>Capsulimonas</taxon>
    </lineage>
</organism>
<dbReference type="RefSeq" id="WP_119319837.1">
    <property type="nucleotide sequence ID" value="NZ_AP025739.1"/>
</dbReference>
<evidence type="ECO:0000313" key="2">
    <source>
        <dbReference type="Proteomes" id="UP000287394"/>
    </source>
</evidence>
<dbReference type="KEGG" id="ccot:CCAX7_65270"/>
<dbReference type="Pfam" id="PF00248">
    <property type="entry name" value="Aldo_ket_red"/>
    <property type="match status" value="1"/>
</dbReference>
<dbReference type="EMBL" id="AP025739">
    <property type="protein sequence ID" value="BDI34476.1"/>
    <property type="molecule type" value="Genomic_DNA"/>
</dbReference>
<sequence length="335" mass="37455">MQYRNFGKTDLKASVVGFGVWTVSTGMWGVTDEALRLRLLRRAFELGVTFYDTADVYGDGLGETILKQALGEHRDQMVIATKFGYDFYTSPGVQPGQRERPHDWSPAYVKRACEESLKRLGTDYIDLYQLHNSRVDAIDNDDLFAALEELKSEGKIRNIGTALGPAIDIRQSEEGEHSFQKRHVASVQIIYNLLEQQLGERVFAAARETGGGVMVRVPHASGLLEGNYTTETEFAPGDHRNWRITSTDKRKAWLEDGLKKIAQLEFLTDGTGRTLGQAALQFLWSEPTLASALPNIYDEQQLEEFCAAPDQTPLTDEEIARIKGLYAENFGLVAA</sequence>
<dbReference type="InterPro" id="IPR023210">
    <property type="entry name" value="NADP_OxRdtase_dom"/>
</dbReference>
<dbReference type="SUPFAM" id="SSF51430">
    <property type="entry name" value="NAD(P)-linked oxidoreductase"/>
    <property type="match status" value="1"/>
</dbReference>
<dbReference type="PANTHER" id="PTHR43312">
    <property type="entry name" value="D-THREO-ALDOSE 1-DEHYDROGENASE"/>
    <property type="match status" value="1"/>
</dbReference>
<name>A0A402CQR6_9BACT</name>